<evidence type="ECO:0000313" key="3">
    <source>
        <dbReference type="Proteomes" id="UP000557392"/>
    </source>
</evidence>
<dbReference type="RefSeq" id="WP_184000836.1">
    <property type="nucleotide sequence ID" value="NZ_JACIEH010000007.1"/>
</dbReference>
<reference evidence="2 3" key="1">
    <citation type="submission" date="2020-08" db="EMBL/GenBank/DDBJ databases">
        <title>Genomic Encyclopedia of Type Strains, Phase IV (KMG-IV): sequencing the most valuable type-strain genomes for metagenomic binning, comparative biology and taxonomic classification.</title>
        <authorList>
            <person name="Goeker M."/>
        </authorList>
    </citation>
    <scope>NUCLEOTIDE SEQUENCE [LARGE SCALE GENOMIC DNA]</scope>
    <source>
        <strain evidence="2 3">DSM 101806</strain>
    </source>
</reference>
<sequence>MLLLESIGTSIGALRSDLGKVLELLDSERDGPAASPPERQPVRSLPQPPASRMTKVKNAPQ</sequence>
<name>A0A7W6JXN6_9SPHN</name>
<evidence type="ECO:0000313" key="2">
    <source>
        <dbReference type="EMBL" id="MBB4101474.1"/>
    </source>
</evidence>
<dbReference type="AlphaFoldDB" id="A0A7W6JXN6"/>
<evidence type="ECO:0000256" key="1">
    <source>
        <dbReference type="SAM" id="MobiDB-lite"/>
    </source>
</evidence>
<accession>A0A7W6JXN6</accession>
<proteinExistence type="predicted"/>
<feature type="region of interest" description="Disordered" evidence="1">
    <location>
        <begin position="27"/>
        <end position="61"/>
    </location>
</feature>
<gene>
    <name evidence="2" type="ORF">GGR46_005068</name>
</gene>
<dbReference type="Proteomes" id="UP000557392">
    <property type="component" value="Unassembled WGS sequence"/>
</dbReference>
<organism evidence="2 3">
    <name type="scientific">Sphingomonas kyeonggiensis</name>
    <dbReference type="NCBI Taxonomy" id="1268553"/>
    <lineage>
        <taxon>Bacteria</taxon>
        <taxon>Pseudomonadati</taxon>
        <taxon>Pseudomonadota</taxon>
        <taxon>Alphaproteobacteria</taxon>
        <taxon>Sphingomonadales</taxon>
        <taxon>Sphingomonadaceae</taxon>
        <taxon>Sphingomonas</taxon>
    </lineage>
</organism>
<comment type="caution">
    <text evidence="2">The sequence shown here is derived from an EMBL/GenBank/DDBJ whole genome shotgun (WGS) entry which is preliminary data.</text>
</comment>
<keyword evidence="3" id="KW-1185">Reference proteome</keyword>
<protein>
    <submittedName>
        <fullName evidence="2">Uncharacterized protein</fullName>
    </submittedName>
</protein>
<dbReference type="EMBL" id="JACIEH010000007">
    <property type="protein sequence ID" value="MBB4101474.1"/>
    <property type="molecule type" value="Genomic_DNA"/>
</dbReference>